<feature type="compositionally biased region" description="Basic and acidic residues" evidence="1">
    <location>
        <begin position="98"/>
        <end position="107"/>
    </location>
</feature>
<dbReference type="AlphaFoldDB" id="A0A8S3U5Q5"/>
<feature type="region of interest" description="Disordered" evidence="1">
    <location>
        <begin position="221"/>
        <end position="349"/>
    </location>
</feature>
<dbReference type="GO" id="GO:0034453">
    <property type="term" value="P:microtubule anchoring"/>
    <property type="evidence" value="ECO:0007669"/>
    <property type="project" value="InterPro"/>
</dbReference>
<feature type="compositionally biased region" description="Basic and acidic residues" evidence="1">
    <location>
        <begin position="221"/>
        <end position="253"/>
    </location>
</feature>
<dbReference type="OrthoDB" id="306254at2759"/>
<feature type="compositionally biased region" description="Basic and acidic residues" evidence="1">
    <location>
        <begin position="260"/>
        <end position="279"/>
    </location>
</feature>
<evidence type="ECO:0000313" key="3">
    <source>
        <dbReference type="Proteomes" id="UP000683360"/>
    </source>
</evidence>
<organism evidence="2 3">
    <name type="scientific">Mytilus edulis</name>
    <name type="common">Blue mussel</name>
    <dbReference type="NCBI Taxonomy" id="6550"/>
    <lineage>
        <taxon>Eukaryota</taxon>
        <taxon>Metazoa</taxon>
        <taxon>Spiralia</taxon>
        <taxon>Lophotrochozoa</taxon>
        <taxon>Mollusca</taxon>
        <taxon>Bivalvia</taxon>
        <taxon>Autobranchia</taxon>
        <taxon>Pteriomorphia</taxon>
        <taxon>Mytilida</taxon>
        <taxon>Mytiloidea</taxon>
        <taxon>Mytilidae</taxon>
        <taxon>Mytilinae</taxon>
        <taxon>Mytilus</taxon>
    </lineage>
</organism>
<sequence length="349" mass="40048">MEEAKQRSKEASQNAKDVMMRKRGDGREAEPSAKFNNNNKLDNSDNIRPKRAVKQNQSSSDYRAPDSARSVSSNVKTASDTQKGRDSDSSIRSVSGADAKDESKSESILEELSQASGDEYSINFDDTMTEDEIEEKSFKAILPSESHRRRAKKHHLDNMSVTSDEGSEEMVKQFMKEEEMRAQHQTSLLQLREKALVEKTKAELRVPKKFVLISHINRKEKNVEKLRSKNERGQQAASRERQLLLQQREEISRLRQSTKQTKEKLSGRLGRPAEVHTEDEFYVNEDEKDTDNEQSQRKDYKSDSGYTEPKAAGGEKSLDKVKETTPGQKRYLTKKREQRLRERKSAKSC</sequence>
<feature type="region of interest" description="Disordered" evidence="1">
    <location>
        <begin position="137"/>
        <end position="170"/>
    </location>
</feature>
<accession>A0A8S3U5Q5</accession>
<dbReference type="PANTHER" id="PTHR13958:SF3">
    <property type="entry name" value="CAP-GLY DOMAIN-CONTAINING PROTEIN-RELATED"/>
    <property type="match status" value="1"/>
</dbReference>
<dbReference type="GO" id="GO:0005813">
    <property type="term" value="C:centrosome"/>
    <property type="evidence" value="ECO:0007669"/>
    <property type="project" value="InterPro"/>
</dbReference>
<dbReference type="InterPro" id="IPR028750">
    <property type="entry name" value="CEP350/CC187"/>
</dbReference>
<feature type="compositionally biased region" description="Basic and acidic residues" evidence="1">
    <location>
        <begin position="18"/>
        <end position="31"/>
    </location>
</feature>
<dbReference type="GO" id="GO:0008017">
    <property type="term" value="F:microtubule binding"/>
    <property type="evidence" value="ECO:0007669"/>
    <property type="project" value="InterPro"/>
</dbReference>
<feature type="compositionally biased region" description="Basic and acidic residues" evidence="1">
    <location>
        <begin position="1"/>
        <end position="10"/>
    </location>
</feature>
<dbReference type="Proteomes" id="UP000683360">
    <property type="component" value="Unassembled WGS sequence"/>
</dbReference>
<proteinExistence type="predicted"/>
<keyword evidence="3" id="KW-1185">Reference proteome</keyword>
<dbReference type="EMBL" id="CAJPWZ010002580">
    <property type="protein sequence ID" value="CAG2241185.1"/>
    <property type="molecule type" value="Genomic_DNA"/>
</dbReference>
<feature type="compositionally biased region" description="Basic and acidic residues" evidence="1">
    <location>
        <begin position="339"/>
        <end position="349"/>
    </location>
</feature>
<feature type="region of interest" description="Disordered" evidence="1">
    <location>
        <begin position="1"/>
        <end position="122"/>
    </location>
</feature>
<name>A0A8S3U5Q5_MYTED</name>
<evidence type="ECO:0000313" key="2">
    <source>
        <dbReference type="EMBL" id="CAG2241185.1"/>
    </source>
</evidence>
<protein>
    <submittedName>
        <fullName evidence="2">CEP350</fullName>
    </submittedName>
</protein>
<reference evidence="2" key="1">
    <citation type="submission" date="2021-03" db="EMBL/GenBank/DDBJ databases">
        <authorList>
            <person name="Bekaert M."/>
        </authorList>
    </citation>
    <scope>NUCLEOTIDE SEQUENCE</scope>
</reference>
<dbReference type="PANTHER" id="PTHR13958">
    <property type="entry name" value="CENTROSOME-ASSOCIATED PROTEIN 350"/>
    <property type="match status" value="1"/>
</dbReference>
<feature type="compositionally biased region" description="Acidic residues" evidence="1">
    <location>
        <begin position="280"/>
        <end position="292"/>
    </location>
</feature>
<gene>
    <name evidence="2" type="ORF">MEDL_53437</name>
</gene>
<evidence type="ECO:0000256" key="1">
    <source>
        <dbReference type="SAM" id="MobiDB-lite"/>
    </source>
</evidence>
<comment type="caution">
    <text evidence="2">The sequence shown here is derived from an EMBL/GenBank/DDBJ whole genome shotgun (WGS) entry which is preliminary data.</text>
</comment>
<feature type="compositionally biased region" description="Polar residues" evidence="1">
    <location>
        <begin position="69"/>
        <end position="81"/>
    </location>
</feature>